<dbReference type="SUPFAM" id="SSF64593">
    <property type="entry name" value="Intermediate filament protein, coiled coil region"/>
    <property type="match status" value="1"/>
</dbReference>
<gene>
    <name evidence="5" type="primary">Krt5</name>
    <name evidence="5" type="ORF">MELVER_R10559</name>
</gene>
<dbReference type="PANTHER" id="PTHR45616:SF21">
    <property type="entry name" value="KERATIN, TYPE II CYTOSKELETAL 7"/>
    <property type="match status" value="1"/>
</dbReference>
<evidence type="ECO:0000256" key="3">
    <source>
        <dbReference type="ARBA" id="ARBA00023054"/>
    </source>
</evidence>
<dbReference type="SMART" id="SM01391">
    <property type="entry name" value="Filament"/>
    <property type="match status" value="1"/>
</dbReference>
<proteinExistence type="predicted"/>
<dbReference type="EMBL" id="VZTG01006787">
    <property type="protein sequence ID" value="NXA93614.1"/>
    <property type="molecule type" value="Genomic_DNA"/>
</dbReference>
<keyword evidence="3" id="KW-0175">Coiled coil</keyword>
<dbReference type="Pfam" id="PF00038">
    <property type="entry name" value="Filament"/>
    <property type="match status" value="1"/>
</dbReference>
<evidence type="ECO:0000256" key="2">
    <source>
        <dbReference type="ARBA" id="ARBA00022754"/>
    </source>
</evidence>
<dbReference type="Gene3D" id="1.20.5.170">
    <property type="match status" value="1"/>
</dbReference>
<dbReference type="GO" id="GO:0045109">
    <property type="term" value="P:intermediate filament organization"/>
    <property type="evidence" value="ECO:0007669"/>
    <property type="project" value="TreeGrafter"/>
</dbReference>
<keyword evidence="6" id="KW-1185">Reference proteome</keyword>
<protein>
    <submittedName>
        <fullName evidence="5">K2C5 protein</fullName>
    </submittedName>
</protein>
<evidence type="ECO:0000256" key="1">
    <source>
        <dbReference type="ARBA" id="ARBA00022744"/>
    </source>
</evidence>
<reference evidence="5 6" key="1">
    <citation type="submission" date="2019-09" db="EMBL/GenBank/DDBJ databases">
        <title>Bird 10,000 Genomes (B10K) Project - Family phase.</title>
        <authorList>
            <person name="Zhang G."/>
        </authorList>
    </citation>
    <scope>NUCLEOTIDE SEQUENCE [LARGE SCALE GENOMIC DNA]</scope>
    <source>
        <strain evidence="5">B10K-DU-029-37</strain>
        <tissue evidence="5">Liver</tissue>
    </source>
</reference>
<dbReference type="GO" id="GO:0005615">
    <property type="term" value="C:extracellular space"/>
    <property type="evidence" value="ECO:0007669"/>
    <property type="project" value="TreeGrafter"/>
</dbReference>
<sequence>MDNHRNLDLGSIIAKVQAQNEDIANWSRTEAESWHQSKLEKLSVIAGRNTETLREAKSRTAELAQLAQRLEGEIRITKGQSAELGAAMARTEQFGESAVMDAKNKPSELETALEKAKADLALRLREFQELGNLKLALDMEIVTFRELLEGEESR</sequence>
<dbReference type="GO" id="GO:0030280">
    <property type="term" value="F:structural constituent of skin epidermis"/>
    <property type="evidence" value="ECO:0007669"/>
    <property type="project" value="TreeGrafter"/>
</dbReference>
<evidence type="ECO:0000313" key="6">
    <source>
        <dbReference type="Proteomes" id="UP000538725"/>
    </source>
</evidence>
<organism evidence="5 6">
    <name type="scientific">Melanocharis versteri</name>
    <name type="common">Fan-tailed berrypecker</name>
    <dbReference type="NCBI Taxonomy" id="254552"/>
    <lineage>
        <taxon>Eukaryota</taxon>
        <taxon>Metazoa</taxon>
        <taxon>Chordata</taxon>
        <taxon>Craniata</taxon>
        <taxon>Vertebrata</taxon>
        <taxon>Euteleostomi</taxon>
        <taxon>Archelosauria</taxon>
        <taxon>Archosauria</taxon>
        <taxon>Dinosauria</taxon>
        <taxon>Saurischia</taxon>
        <taxon>Theropoda</taxon>
        <taxon>Coelurosauria</taxon>
        <taxon>Aves</taxon>
        <taxon>Neognathae</taxon>
        <taxon>Neoaves</taxon>
        <taxon>Telluraves</taxon>
        <taxon>Australaves</taxon>
        <taxon>Passeriformes</taxon>
        <taxon>Passeroidea</taxon>
        <taxon>Melanocharitidae</taxon>
        <taxon>Melanocharis</taxon>
    </lineage>
</organism>
<comment type="caution">
    <text evidence="5">The sequence shown here is derived from an EMBL/GenBank/DDBJ whole genome shotgun (WGS) entry which is preliminary data.</text>
</comment>
<dbReference type="Gene3D" id="1.20.5.500">
    <property type="entry name" value="Single helix bin"/>
    <property type="match status" value="1"/>
</dbReference>
<dbReference type="AlphaFoldDB" id="A0A7K7ZTH4"/>
<evidence type="ECO:0000259" key="4">
    <source>
        <dbReference type="PROSITE" id="PS51842"/>
    </source>
</evidence>
<feature type="non-terminal residue" evidence="5">
    <location>
        <position position="154"/>
    </location>
</feature>
<dbReference type="Proteomes" id="UP000538725">
    <property type="component" value="Unassembled WGS sequence"/>
</dbReference>
<feature type="non-terminal residue" evidence="5">
    <location>
        <position position="1"/>
    </location>
</feature>
<accession>A0A7K7ZTH4</accession>
<dbReference type="PANTHER" id="PTHR45616">
    <property type="entry name" value="GATA-TYPE DOMAIN-CONTAINING PROTEIN"/>
    <property type="match status" value="1"/>
</dbReference>
<keyword evidence="2" id="KW-0403">Intermediate filament</keyword>
<evidence type="ECO:0000313" key="5">
    <source>
        <dbReference type="EMBL" id="NXA93614.1"/>
    </source>
</evidence>
<dbReference type="GO" id="GO:0045095">
    <property type="term" value="C:keratin filament"/>
    <property type="evidence" value="ECO:0007669"/>
    <property type="project" value="TreeGrafter"/>
</dbReference>
<dbReference type="InterPro" id="IPR039008">
    <property type="entry name" value="IF_rod_dom"/>
</dbReference>
<keyword evidence="1" id="KW-0416">Keratin</keyword>
<feature type="domain" description="IF rod" evidence="4">
    <location>
        <begin position="1"/>
        <end position="154"/>
    </location>
</feature>
<name>A0A7K7ZTH4_9PASE</name>
<dbReference type="PROSITE" id="PS51842">
    <property type="entry name" value="IF_ROD_2"/>
    <property type="match status" value="1"/>
</dbReference>
<dbReference type="GO" id="GO:0031424">
    <property type="term" value="P:keratinization"/>
    <property type="evidence" value="ECO:0007669"/>
    <property type="project" value="TreeGrafter"/>
</dbReference>